<organism evidence="2 3">
    <name type="scientific">Pleuronectes platessa</name>
    <name type="common">European plaice</name>
    <dbReference type="NCBI Taxonomy" id="8262"/>
    <lineage>
        <taxon>Eukaryota</taxon>
        <taxon>Metazoa</taxon>
        <taxon>Chordata</taxon>
        <taxon>Craniata</taxon>
        <taxon>Vertebrata</taxon>
        <taxon>Euteleostomi</taxon>
        <taxon>Actinopterygii</taxon>
        <taxon>Neopterygii</taxon>
        <taxon>Teleostei</taxon>
        <taxon>Neoteleostei</taxon>
        <taxon>Acanthomorphata</taxon>
        <taxon>Carangaria</taxon>
        <taxon>Pleuronectiformes</taxon>
        <taxon>Pleuronectoidei</taxon>
        <taxon>Pleuronectidae</taxon>
        <taxon>Pleuronectes</taxon>
    </lineage>
</organism>
<keyword evidence="3" id="KW-1185">Reference proteome</keyword>
<evidence type="ECO:0000313" key="2">
    <source>
        <dbReference type="EMBL" id="CAB1420283.1"/>
    </source>
</evidence>
<dbReference type="Proteomes" id="UP001153269">
    <property type="component" value="Unassembled WGS sequence"/>
</dbReference>
<evidence type="ECO:0000313" key="3">
    <source>
        <dbReference type="Proteomes" id="UP001153269"/>
    </source>
</evidence>
<dbReference type="EMBL" id="CADEAL010000446">
    <property type="protein sequence ID" value="CAB1420283.1"/>
    <property type="molecule type" value="Genomic_DNA"/>
</dbReference>
<protein>
    <submittedName>
        <fullName evidence="2">Uncharacterized protein</fullName>
    </submittedName>
</protein>
<sequence>MGHDVEEEEKKAEEEEEDEEGRQRRRAPQSTLEETPAEACQLGLESDWQGDVAERLQQVDAEQERESERLAQLHRQTLADSRDWLTPREMWQEGR</sequence>
<dbReference type="AlphaFoldDB" id="A0A9N7TZ23"/>
<reference evidence="2" key="1">
    <citation type="submission" date="2020-03" db="EMBL/GenBank/DDBJ databases">
        <authorList>
            <person name="Weist P."/>
        </authorList>
    </citation>
    <scope>NUCLEOTIDE SEQUENCE</scope>
</reference>
<comment type="caution">
    <text evidence="2">The sequence shown here is derived from an EMBL/GenBank/DDBJ whole genome shotgun (WGS) entry which is preliminary data.</text>
</comment>
<evidence type="ECO:0000256" key="1">
    <source>
        <dbReference type="SAM" id="MobiDB-lite"/>
    </source>
</evidence>
<gene>
    <name evidence="2" type="ORF">PLEPLA_LOCUS8158</name>
</gene>
<feature type="compositionally biased region" description="Basic and acidic residues" evidence="1">
    <location>
        <begin position="1"/>
        <end position="13"/>
    </location>
</feature>
<proteinExistence type="predicted"/>
<accession>A0A9N7TZ23</accession>
<name>A0A9N7TZ23_PLEPL</name>
<feature type="region of interest" description="Disordered" evidence="1">
    <location>
        <begin position="1"/>
        <end position="38"/>
    </location>
</feature>